<gene>
    <name evidence="1" type="ORF">PPERSA_03149</name>
</gene>
<reference evidence="1 2" key="1">
    <citation type="journal article" date="2015" name="Sci. Rep.">
        <title>Genome of the facultative scuticociliatosis pathogen Pseudocohnilembus persalinus provides insight into its virulence through horizontal gene transfer.</title>
        <authorList>
            <person name="Xiong J."/>
            <person name="Wang G."/>
            <person name="Cheng J."/>
            <person name="Tian M."/>
            <person name="Pan X."/>
            <person name="Warren A."/>
            <person name="Jiang C."/>
            <person name="Yuan D."/>
            <person name="Miao W."/>
        </authorList>
    </citation>
    <scope>NUCLEOTIDE SEQUENCE [LARGE SCALE GENOMIC DNA]</scope>
    <source>
        <strain evidence="1">36N120E</strain>
    </source>
</reference>
<keyword evidence="2" id="KW-1185">Reference proteome</keyword>
<organism evidence="1 2">
    <name type="scientific">Pseudocohnilembus persalinus</name>
    <name type="common">Ciliate</name>
    <dbReference type="NCBI Taxonomy" id="266149"/>
    <lineage>
        <taxon>Eukaryota</taxon>
        <taxon>Sar</taxon>
        <taxon>Alveolata</taxon>
        <taxon>Ciliophora</taxon>
        <taxon>Intramacronucleata</taxon>
        <taxon>Oligohymenophorea</taxon>
        <taxon>Scuticociliatia</taxon>
        <taxon>Philasterida</taxon>
        <taxon>Pseudocohnilembidae</taxon>
        <taxon>Pseudocohnilembus</taxon>
    </lineage>
</organism>
<name>A0A0V0QIT3_PSEPJ</name>
<dbReference type="InParanoid" id="A0A0V0QIT3"/>
<proteinExistence type="predicted"/>
<accession>A0A0V0QIT3</accession>
<evidence type="ECO:0000313" key="2">
    <source>
        <dbReference type="Proteomes" id="UP000054937"/>
    </source>
</evidence>
<dbReference type="Proteomes" id="UP000054937">
    <property type="component" value="Unassembled WGS sequence"/>
</dbReference>
<evidence type="ECO:0000313" key="1">
    <source>
        <dbReference type="EMBL" id="KRX02087.1"/>
    </source>
</evidence>
<sequence>MLCQQVIDWDQLQFSNQRNQQEQQYNLEFDKTVFKNEENLDIFQDLQMYQNKQKQQSLDLIKQGFPYIQDEKEWKFIENQELENEEQKEKNIQDLYSFYLVYLSAIQNLSGLDSFKNLIQEQQLGELENILHKKGLNNQQQFLTQNKNVELEINQIKKDLQIIREVYNCLDCQICKVYANLVLQSFELILDFQLYKELPNKINYQIKDQELNKILHGFESVVQVLGQNYEMYNQRVKYWINVVKSTLTSSLACLLFLRFALEVKISLKDKVRKLFRNVFPKEMKAE</sequence>
<protein>
    <submittedName>
        <fullName evidence="1">Uncharacterized protein</fullName>
    </submittedName>
</protein>
<dbReference type="AlphaFoldDB" id="A0A0V0QIT3"/>
<dbReference type="EMBL" id="LDAU01000158">
    <property type="protein sequence ID" value="KRX02087.1"/>
    <property type="molecule type" value="Genomic_DNA"/>
</dbReference>
<comment type="caution">
    <text evidence="1">The sequence shown here is derived from an EMBL/GenBank/DDBJ whole genome shotgun (WGS) entry which is preliminary data.</text>
</comment>